<dbReference type="PANTHER" id="PTHR42944:SF1">
    <property type="entry name" value="ADENINE DNA GLYCOSYLASE"/>
    <property type="match status" value="1"/>
</dbReference>
<keyword evidence="16" id="KW-1185">Reference proteome</keyword>
<evidence type="ECO:0000256" key="7">
    <source>
        <dbReference type="ARBA" id="ARBA00022723"/>
    </source>
</evidence>
<dbReference type="GO" id="GO:0046872">
    <property type="term" value="F:metal ion binding"/>
    <property type="evidence" value="ECO:0007669"/>
    <property type="project" value="UniProtKB-KW"/>
</dbReference>
<evidence type="ECO:0000256" key="12">
    <source>
        <dbReference type="ARBA" id="ARBA00023204"/>
    </source>
</evidence>
<keyword evidence="12" id="KW-0234">DNA repair</keyword>
<dbReference type="GO" id="GO:0034039">
    <property type="term" value="F:8-oxo-7,8-dihydroguanine DNA N-glycosylase activity"/>
    <property type="evidence" value="ECO:0007669"/>
    <property type="project" value="TreeGrafter"/>
</dbReference>
<evidence type="ECO:0000256" key="2">
    <source>
        <dbReference type="ARBA" id="ARBA00001966"/>
    </source>
</evidence>
<name>A0A6I4P7G2_9MICO</name>
<keyword evidence="9" id="KW-0378">Hydrolase</keyword>
<keyword evidence="10" id="KW-0408">Iron</keyword>
<comment type="caution">
    <text evidence="15">The sequence shown here is derived from an EMBL/GenBank/DDBJ whole genome shotgun (WGS) entry which is preliminary data.</text>
</comment>
<dbReference type="GO" id="GO:0032357">
    <property type="term" value="F:oxidized purine DNA binding"/>
    <property type="evidence" value="ECO:0007669"/>
    <property type="project" value="TreeGrafter"/>
</dbReference>
<dbReference type="EC" id="3.2.2.31" evidence="4"/>
<dbReference type="Pfam" id="PF10576">
    <property type="entry name" value="EndIII_4Fe-2S"/>
    <property type="match status" value="1"/>
</dbReference>
<dbReference type="InterPro" id="IPR003265">
    <property type="entry name" value="HhH-GPD_domain"/>
</dbReference>
<dbReference type="SUPFAM" id="SSF48150">
    <property type="entry name" value="DNA-glycosylase"/>
    <property type="match status" value="1"/>
</dbReference>
<dbReference type="GO" id="GO:0051539">
    <property type="term" value="F:4 iron, 4 sulfur cluster binding"/>
    <property type="evidence" value="ECO:0007669"/>
    <property type="project" value="UniProtKB-KW"/>
</dbReference>
<dbReference type="Pfam" id="PF00730">
    <property type="entry name" value="HhH-GPD"/>
    <property type="match status" value="1"/>
</dbReference>
<dbReference type="PANTHER" id="PTHR42944">
    <property type="entry name" value="ADENINE DNA GLYCOSYLASE"/>
    <property type="match status" value="1"/>
</dbReference>
<dbReference type="AlphaFoldDB" id="A0A6I4P7G2"/>
<evidence type="ECO:0000256" key="5">
    <source>
        <dbReference type="ARBA" id="ARBA00022023"/>
    </source>
</evidence>
<evidence type="ECO:0000256" key="10">
    <source>
        <dbReference type="ARBA" id="ARBA00023004"/>
    </source>
</evidence>
<sequence length="381" mass="41757">MARLAEHPAEVVGEPAALGAGRALDRHDHPPLRVDPRDLACEFAQRLDPRRRLQFHIVRSPLRLIHLVQPPASRHPSRPAGLARRSYHRGVPRPAEIADVLVAWFPDAARPLPWRAAEAGPWGVLVSEFMLQQTQVSRVEPRWREWMTRWPTPADLAAAPPAEAVRAWDRLGYPRRALWLHEAATEIVERHGGAVPRDLDALLALKGVGPYTARAVAAFAFGERHPVVDTNTRRVLARAVVGQGEPWPPAAARDLREMSAVLPDDPAAARVVNAAAMELGATVCTARAPRCDDCPIADLCAWRAAGYPAYEGPSKAKQAKFEGSDRQLRGMVMRELRASHRPIARDGLDGLTPDGARLDRILASLVADGLAAVESDGYRLP</sequence>
<dbReference type="InterPro" id="IPR000445">
    <property type="entry name" value="HhH_motif"/>
</dbReference>
<comment type="catalytic activity">
    <reaction evidence="1">
        <text>Hydrolyzes free adenine bases from 7,8-dihydro-8-oxoguanine:adenine mismatched double-stranded DNA, leaving an apurinic site.</text>
        <dbReference type="EC" id="3.2.2.31"/>
    </reaction>
</comment>
<dbReference type="Proteomes" id="UP000438182">
    <property type="component" value="Unassembled WGS sequence"/>
</dbReference>
<evidence type="ECO:0000256" key="13">
    <source>
        <dbReference type="ARBA" id="ARBA00023295"/>
    </source>
</evidence>
<dbReference type="InterPro" id="IPR011257">
    <property type="entry name" value="DNA_glycosylase"/>
</dbReference>
<evidence type="ECO:0000313" key="16">
    <source>
        <dbReference type="Proteomes" id="UP000438182"/>
    </source>
</evidence>
<evidence type="ECO:0000256" key="8">
    <source>
        <dbReference type="ARBA" id="ARBA00022763"/>
    </source>
</evidence>
<evidence type="ECO:0000256" key="3">
    <source>
        <dbReference type="ARBA" id="ARBA00008343"/>
    </source>
</evidence>
<evidence type="ECO:0000256" key="4">
    <source>
        <dbReference type="ARBA" id="ARBA00012045"/>
    </source>
</evidence>
<evidence type="ECO:0000256" key="6">
    <source>
        <dbReference type="ARBA" id="ARBA00022485"/>
    </source>
</evidence>
<keyword evidence="8" id="KW-0227">DNA damage</keyword>
<dbReference type="CDD" id="cd00056">
    <property type="entry name" value="ENDO3c"/>
    <property type="match status" value="1"/>
</dbReference>
<organism evidence="15 16">
    <name type="scientific">Agromyces seonyuensis</name>
    <dbReference type="NCBI Taxonomy" id="2662446"/>
    <lineage>
        <taxon>Bacteria</taxon>
        <taxon>Bacillati</taxon>
        <taxon>Actinomycetota</taxon>
        <taxon>Actinomycetes</taxon>
        <taxon>Micrococcales</taxon>
        <taxon>Microbacteriaceae</taxon>
        <taxon>Agromyces</taxon>
    </lineage>
</organism>
<keyword evidence="6" id="KW-0004">4Fe-4S</keyword>
<dbReference type="Gene3D" id="1.10.1670.10">
    <property type="entry name" value="Helix-hairpin-Helix base-excision DNA repair enzymes (C-terminal)"/>
    <property type="match status" value="1"/>
</dbReference>
<evidence type="ECO:0000256" key="11">
    <source>
        <dbReference type="ARBA" id="ARBA00023014"/>
    </source>
</evidence>
<dbReference type="GO" id="GO:0006284">
    <property type="term" value="P:base-excision repair"/>
    <property type="evidence" value="ECO:0007669"/>
    <property type="project" value="InterPro"/>
</dbReference>
<gene>
    <name evidence="15" type="ORF">GB864_14475</name>
</gene>
<dbReference type="GO" id="GO:0035485">
    <property type="term" value="F:adenine/guanine mispair binding"/>
    <property type="evidence" value="ECO:0007669"/>
    <property type="project" value="TreeGrafter"/>
</dbReference>
<dbReference type="GO" id="GO:0006298">
    <property type="term" value="P:mismatch repair"/>
    <property type="evidence" value="ECO:0007669"/>
    <property type="project" value="TreeGrafter"/>
</dbReference>
<proteinExistence type="inferred from homology"/>
<comment type="similarity">
    <text evidence="3">Belongs to the Nth/MutY family.</text>
</comment>
<dbReference type="EMBL" id="WSTA01000077">
    <property type="protein sequence ID" value="MWB99754.1"/>
    <property type="molecule type" value="Genomic_DNA"/>
</dbReference>
<evidence type="ECO:0000313" key="15">
    <source>
        <dbReference type="EMBL" id="MWB99754.1"/>
    </source>
</evidence>
<keyword evidence="7" id="KW-0479">Metal-binding</keyword>
<dbReference type="InterPro" id="IPR044298">
    <property type="entry name" value="MIG/MutY"/>
</dbReference>
<dbReference type="SMART" id="SM00525">
    <property type="entry name" value="FES"/>
    <property type="match status" value="1"/>
</dbReference>
<dbReference type="GO" id="GO:0000701">
    <property type="term" value="F:purine-specific mismatch base pair DNA N-glycosylase activity"/>
    <property type="evidence" value="ECO:0007669"/>
    <property type="project" value="UniProtKB-EC"/>
</dbReference>
<evidence type="ECO:0000256" key="1">
    <source>
        <dbReference type="ARBA" id="ARBA00000843"/>
    </source>
</evidence>
<dbReference type="InterPro" id="IPR003651">
    <property type="entry name" value="Endonuclease3_FeS-loop_motif"/>
</dbReference>
<dbReference type="Gene3D" id="1.10.340.30">
    <property type="entry name" value="Hypothetical protein, domain 2"/>
    <property type="match status" value="1"/>
</dbReference>
<feature type="domain" description="HhH-GPD" evidence="14">
    <location>
        <begin position="130"/>
        <end position="282"/>
    </location>
</feature>
<comment type="cofactor">
    <cofactor evidence="2">
        <name>[4Fe-4S] cluster</name>
        <dbReference type="ChEBI" id="CHEBI:49883"/>
    </cofactor>
</comment>
<evidence type="ECO:0000256" key="9">
    <source>
        <dbReference type="ARBA" id="ARBA00022801"/>
    </source>
</evidence>
<dbReference type="Pfam" id="PF00633">
    <property type="entry name" value="HHH"/>
    <property type="match status" value="1"/>
</dbReference>
<accession>A0A6I4P7G2</accession>
<keyword evidence="11" id="KW-0411">Iron-sulfur</keyword>
<keyword evidence="13" id="KW-0326">Glycosidase</keyword>
<dbReference type="InterPro" id="IPR023170">
    <property type="entry name" value="HhH_base_excis_C"/>
</dbReference>
<dbReference type="FunFam" id="1.10.340.30:FF:000003">
    <property type="entry name" value="A/G-specific adenine glycosylase"/>
    <property type="match status" value="1"/>
</dbReference>
<evidence type="ECO:0000259" key="14">
    <source>
        <dbReference type="SMART" id="SM00478"/>
    </source>
</evidence>
<protein>
    <recommendedName>
        <fullName evidence="5">Adenine DNA glycosylase</fullName>
        <ecNumber evidence="4">3.2.2.31</ecNumber>
    </recommendedName>
</protein>
<dbReference type="SMART" id="SM00478">
    <property type="entry name" value="ENDO3c"/>
    <property type="match status" value="1"/>
</dbReference>
<reference evidence="15 16" key="1">
    <citation type="submission" date="2019-12" db="EMBL/GenBank/DDBJ databases">
        <authorList>
            <person name="Kim Y.S."/>
        </authorList>
    </citation>
    <scope>NUCLEOTIDE SEQUENCE [LARGE SCALE GENOMIC DNA]</scope>
    <source>
        <strain evidence="15 16">MMS17-SY077</strain>
    </source>
</reference>